<dbReference type="EMBL" id="BAAAPM010000008">
    <property type="protein sequence ID" value="GAA1736559.1"/>
    <property type="molecule type" value="Genomic_DNA"/>
</dbReference>
<feature type="compositionally biased region" description="Acidic residues" evidence="1">
    <location>
        <begin position="122"/>
        <end position="137"/>
    </location>
</feature>
<dbReference type="Proteomes" id="UP001501138">
    <property type="component" value="Unassembled WGS sequence"/>
</dbReference>
<evidence type="ECO:0000256" key="1">
    <source>
        <dbReference type="SAM" id="MobiDB-lite"/>
    </source>
</evidence>
<comment type="caution">
    <text evidence="2">The sequence shown here is derived from an EMBL/GenBank/DDBJ whole genome shotgun (WGS) entry which is preliminary data.</text>
</comment>
<accession>A0ABP4VSJ4</accession>
<dbReference type="RefSeq" id="WP_344249931.1">
    <property type="nucleotide sequence ID" value="NZ_BAAAPM010000008.1"/>
</dbReference>
<reference evidence="3" key="1">
    <citation type="journal article" date="2019" name="Int. J. Syst. Evol. Microbiol.">
        <title>The Global Catalogue of Microorganisms (GCM) 10K type strain sequencing project: providing services to taxonomists for standard genome sequencing and annotation.</title>
        <authorList>
            <consortium name="The Broad Institute Genomics Platform"/>
            <consortium name="The Broad Institute Genome Sequencing Center for Infectious Disease"/>
            <person name="Wu L."/>
            <person name="Ma J."/>
        </authorList>
    </citation>
    <scope>NUCLEOTIDE SEQUENCE [LARGE SCALE GENOMIC DNA]</scope>
    <source>
        <strain evidence="3">JCM 15589</strain>
    </source>
</reference>
<evidence type="ECO:0000313" key="2">
    <source>
        <dbReference type="EMBL" id="GAA1736559.1"/>
    </source>
</evidence>
<gene>
    <name evidence="2" type="ORF">GCM10009809_34710</name>
</gene>
<name>A0ABP4VSJ4_9MICO</name>
<feature type="region of interest" description="Disordered" evidence="1">
    <location>
        <begin position="81"/>
        <end position="137"/>
    </location>
</feature>
<organism evidence="2 3">
    <name type="scientific">Isoptericola hypogeus</name>
    <dbReference type="NCBI Taxonomy" id="300179"/>
    <lineage>
        <taxon>Bacteria</taxon>
        <taxon>Bacillati</taxon>
        <taxon>Actinomycetota</taxon>
        <taxon>Actinomycetes</taxon>
        <taxon>Micrococcales</taxon>
        <taxon>Promicromonosporaceae</taxon>
        <taxon>Isoptericola</taxon>
    </lineage>
</organism>
<sequence>MRRLFWVGVGVAVTVVVIRQGKKAIAQYAPEAVAQRVERAAQDAGRRAETFVGTFRSEFTVARARREAELTAALLADGQPDPQVVRASGLRPGDLRVDLHGDRGPHPRHAAGPASDGRDVPTDEQADADEAELGYSF</sequence>
<keyword evidence="3" id="KW-1185">Reference proteome</keyword>
<feature type="compositionally biased region" description="Basic and acidic residues" evidence="1">
    <location>
        <begin position="93"/>
        <end position="105"/>
    </location>
</feature>
<evidence type="ECO:0000313" key="3">
    <source>
        <dbReference type="Proteomes" id="UP001501138"/>
    </source>
</evidence>
<proteinExistence type="predicted"/>
<protein>
    <submittedName>
        <fullName evidence="2">Uncharacterized protein</fullName>
    </submittedName>
</protein>